<dbReference type="RefSeq" id="WP_161057970.1">
    <property type="nucleotide sequence ID" value="NZ_WWCT01000034.1"/>
</dbReference>
<protein>
    <submittedName>
        <fullName evidence="1">Uncharacterized protein</fullName>
    </submittedName>
</protein>
<organism evidence="1 2">
    <name type="scientific">Duganella levis</name>
    <dbReference type="NCBI Taxonomy" id="2692169"/>
    <lineage>
        <taxon>Bacteria</taxon>
        <taxon>Pseudomonadati</taxon>
        <taxon>Pseudomonadota</taxon>
        <taxon>Betaproteobacteria</taxon>
        <taxon>Burkholderiales</taxon>
        <taxon>Oxalobacteraceae</taxon>
        <taxon>Telluria group</taxon>
        <taxon>Duganella</taxon>
    </lineage>
</organism>
<dbReference type="Proteomes" id="UP000642144">
    <property type="component" value="Unassembled WGS sequence"/>
</dbReference>
<comment type="caution">
    <text evidence="1">The sequence shown here is derived from an EMBL/GenBank/DDBJ whole genome shotgun (WGS) entry which is preliminary data.</text>
</comment>
<name>A0ABW9W9C5_9BURK</name>
<keyword evidence="2" id="KW-1185">Reference proteome</keyword>
<sequence length="141" mass="15644">MATWQFDLFLTPKGSEHGLDIPTLPARSALHAQENLVKCLGQPWLMLEDWIVYGVENGTRVDFHFDDTGGVEVIVRLDASANNSAVVDAICALALDLECRYFDAQEKQFIDALPQAILQALVDSKAAKFVGNPRDFIHDID</sequence>
<evidence type="ECO:0000313" key="2">
    <source>
        <dbReference type="Proteomes" id="UP000642144"/>
    </source>
</evidence>
<gene>
    <name evidence="1" type="ORF">GTP69_28135</name>
</gene>
<dbReference type="EMBL" id="WWCT01000034">
    <property type="protein sequence ID" value="MYN30283.1"/>
    <property type="molecule type" value="Genomic_DNA"/>
</dbReference>
<evidence type="ECO:0000313" key="1">
    <source>
        <dbReference type="EMBL" id="MYN30283.1"/>
    </source>
</evidence>
<proteinExistence type="predicted"/>
<accession>A0ABW9W9C5</accession>
<reference evidence="1 2" key="1">
    <citation type="submission" date="2019-12" db="EMBL/GenBank/DDBJ databases">
        <title>Novel species isolated from a subtropical stream in China.</title>
        <authorList>
            <person name="Lu H."/>
        </authorList>
    </citation>
    <scope>NUCLEOTIDE SEQUENCE [LARGE SCALE GENOMIC DNA]</scope>
    <source>
        <strain evidence="1 2">CY42W</strain>
    </source>
</reference>